<accession>A0A8H3IF62</accession>
<evidence type="ECO:0000313" key="1">
    <source>
        <dbReference type="EMBL" id="CAF9918535.1"/>
    </source>
</evidence>
<evidence type="ECO:0000313" key="2">
    <source>
        <dbReference type="Proteomes" id="UP000664521"/>
    </source>
</evidence>
<organism evidence="1 2">
    <name type="scientific">Heterodermia speciosa</name>
    <dbReference type="NCBI Taxonomy" id="116794"/>
    <lineage>
        <taxon>Eukaryota</taxon>
        <taxon>Fungi</taxon>
        <taxon>Dikarya</taxon>
        <taxon>Ascomycota</taxon>
        <taxon>Pezizomycotina</taxon>
        <taxon>Lecanoromycetes</taxon>
        <taxon>OSLEUM clade</taxon>
        <taxon>Lecanoromycetidae</taxon>
        <taxon>Caliciales</taxon>
        <taxon>Physciaceae</taxon>
        <taxon>Heterodermia</taxon>
    </lineage>
</organism>
<dbReference type="Gene3D" id="3.40.50.150">
    <property type="entry name" value="Vaccinia Virus protein VP39"/>
    <property type="match status" value="1"/>
</dbReference>
<dbReference type="EMBL" id="CAJPDS010000022">
    <property type="protein sequence ID" value="CAF9918535.1"/>
    <property type="molecule type" value="Genomic_DNA"/>
</dbReference>
<sequence length="215" mass="24640">MARKYPEAEVRGIDLVAIQPDISLPRNVRFNAPRDYEGIWSLGENSWDLIHLRLGCGSVGDWPELYRNVLAHLKPGVGHFERVEVDFEPRCDDGTIDRMQCKLVQWYGDLKNATEKANRSIRYRGMESTEMLVRQGFVDVKEETIKLPINGWCRDEHLKSLGTDYTAWMGYDDLVGMSLQPFTHIEGMSPENARASAREAALDILRVKLHAYNVM</sequence>
<dbReference type="SUPFAM" id="SSF53335">
    <property type="entry name" value="S-adenosyl-L-methionine-dependent methyltransferases"/>
    <property type="match status" value="1"/>
</dbReference>
<proteinExistence type="predicted"/>
<gene>
    <name evidence="1" type="ORF">HETSPECPRED_003784</name>
</gene>
<reference evidence="1" key="1">
    <citation type="submission" date="2021-03" db="EMBL/GenBank/DDBJ databases">
        <authorList>
            <person name="Tagirdzhanova G."/>
        </authorList>
    </citation>
    <scope>NUCLEOTIDE SEQUENCE</scope>
</reference>
<dbReference type="AlphaFoldDB" id="A0A8H3IF62"/>
<protein>
    <submittedName>
        <fullName evidence="1">Uncharacterized protein</fullName>
    </submittedName>
</protein>
<dbReference type="OrthoDB" id="2013972at2759"/>
<comment type="caution">
    <text evidence="1">The sequence shown here is derived from an EMBL/GenBank/DDBJ whole genome shotgun (WGS) entry which is preliminary data.</text>
</comment>
<keyword evidence="2" id="KW-1185">Reference proteome</keyword>
<name>A0A8H3IF62_9LECA</name>
<dbReference type="Proteomes" id="UP000664521">
    <property type="component" value="Unassembled WGS sequence"/>
</dbReference>
<dbReference type="InterPro" id="IPR029063">
    <property type="entry name" value="SAM-dependent_MTases_sf"/>
</dbReference>